<evidence type="ECO:0000256" key="1">
    <source>
        <dbReference type="SAM" id="SignalP"/>
    </source>
</evidence>
<sequence>MKWILAPILMAYSATAVACGNSPQAKALAEFIIKDPQQQRDSIICDPRLVSAAAQKAQQMASAGLVAHNLGVSPNTFVEEAGFDLPYYYAPGGNQVEAIAGGYPSAEEVWAGFKKSTSGHKEHLLGTLDFYREQDRLGVGYFYDWDTPHIQYWVVYLTKGTDDSPPPSFESTPNKGNEVMLKREVPKIMPTSER</sequence>
<keyword evidence="3" id="KW-1185">Reference proteome</keyword>
<dbReference type="RefSeq" id="WP_095507220.1">
    <property type="nucleotide sequence ID" value="NZ_BSNC01000010.1"/>
</dbReference>
<name>A0AA37RZT9_9GAMM</name>
<dbReference type="Gene3D" id="3.40.33.10">
    <property type="entry name" value="CAP"/>
    <property type="match status" value="1"/>
</dbReference>
<keyword evidence="1" id="KW-0732">Signal</keyword>
<feature type="chain" id="PRO_5041226475" description="Cysteine-rich secretory protein family protein" evidence="1">
    <location>
        <begin position="19"/>
        <end position="194"/>
    </location>
</feature>
<gene>
    <name evidence="2" type="ORF">GCM10007895_30240</name>
</gene>
<evidence type="ECO:0000313" key="2">
    <source>
        <dbReference type="EMBL" id="GLP97717.1"/>
    </source>
</evidence>
<proteinExistence type="predicted"/>
<evidence type="ECO:0008006" key="4">
    <source>
        <dbReference type="Google" id="ProtNLM"/>
    </source>
</evidence>
<dbReference type="AlphaFoldDB" id="A0AA37RZT9"/>
<organism evidence="2 3">
    <name type="scientific">Paraferrimonas sedimenticola</name>
    <dbReference type="NCBI Taxonomy" id="375674"/>
    <lineage>
        <taxon>Bacteria</taxon>
        <taxon>Pseudomonadati</taxon>
        <taxon>Pseudomonadota</taxon>
        <taxon>Gammaproteobacteria</taxon>
        <taxon>Alteromonadales</taxon>
        <taxon>Ferrimonadaceae</taxon>
        <taxon>Paraferrimonas</taxon>
    </lineage>
</organism>
<accession>A0AA37RZT9</accession>
<dbReference type="InterPro" id="IPR035940">
    <property type="entry name" value="CAP_sf"/>
</dbReference>
<feature type="signal peptide" evidence="1">
    <location>
        <begin position="1"/>
        <end position="18"/>
    </location>
</feature>
<comment type="caution">
    <text evidence="2">The sequence shown here is derived from an EMBL/GenBank/DDBJ whole genome shotgun (WGS) entry which is preliminary data.</text>
</comment>
<reference evidence="2" key="2">
    <citation type="submission" date="2023-01" db="EMBL/GenBank/DDBJ databases">
        <title>Draft genome sequence of Paraferrimonas sedimenticola strain NBRC 101628.</title>
        <authorList>
            <person name="Sun Q."/>
            <person name="Mori K."/>
        </authorList>
    </citation>
    <scope>NUCLEOTIDE SEQUENCE</scope>
    <source>
        <strain evidence="2">NBRC 101628</strain>
    </source>
</reference>
<dbReference type="EMBL" id="BSNC01000010">
    <property type="protein sequence ID" value="GLP97717.1"/>
    <property type="molecule type" value="Genomic_DNA"/>
</dbReference>
<protein>
    <recommendedName>
        <fullName evidence="4">Cysteine-rich secretory protein family protein</fullName>
    </recommendedName>
</protein>
<evidence type="ECO:0000313" key="3">
    <source>
        <dbReference type="Proteomes" id="UP001161422"/>
    </source>
</evidence>
<reference evidence="2" key="1">
    <citation type="journal article" date="2014" name="Int. J. Syst. Evol. Microbiol.">
        <title>Complete genome sequence of Corynebacterium casei LMG S-19264T (=DSM 44701T), isolated from a smear-ripened cheese.</title>
        <authorList>
            <consortium name="US DOE Joint Genome Institute (JGI-PGF)"/>
            <person name="Walter F."/>
            <person name="Albersmeier A."/>
            <person name="Kalinowski J."/>
            <person name="Ruckert C."/>
        </authorList>
    </citation>
    <scope>NUCLEOTIDE SEQUENCE</scope>
    <source>
        <strain evidence="2">NBRC 101628</strain>
    </source>
</reference>
<dbReference type="PROSITE" id="PS51257">
    <property type="entry name" value="PROKAR_LIPOPROTEIN"/>
    <property type="match status" value="1"/>
</dbReference>
<dbReference type="Proteomes" id="UP001161422">
    <property type="component" value="Unassembled WGS sequence"/>
</dbReference>